<sequence>MSSFQLPANASEDALDDKIDEVRGNLKWLNISSCIVVHPSIAVSILASLQNLERLSCIGVPLRASRLLDRLLMPLQSVTHLEFSLLHDKDYIDDELEYIPLVGTIHKGRMTNIKKMYAEVADDENMEVLRAFLQYCPLVTELHVHVKSYACFELRTLPCFTEDENQSKLAVFTFTCETSCSAQSELQQPLDLQRCIAIHGNVVFRTKKKHFSCALLRDLATSPTPAALLEPTVLVAIDGPELERELVNVGYRHYWGDLRSLSVVLFSRTPLETVYPVVNSRHVALLHSFFARLYNLVELNVSSFHFGEGIDFTQLLAPLALQRLRALSLPPCGLRQTGAVRRLAIYLGDVVDLDIRVNLDGRHKSCAFCDHELIIEPGDASAFRIGSGRLTMSNVPSIASLDFLERLRVSHLRFIDISDKPRFDFAALSKVLSSNDTLRFLVVKFRNDPFSPESFQASQLGAKALQRLCLLTQMELMPEVAEGIVESLALQLTSLFYVHMHYVKSGTLGETNVTWIRLPGADAEGQSRRGKVVHDSPCIMCSTQTFVALAKPRAHKLLWQPTCACGPHEPGSLLPCDPAAGAGPLYSDPGVFQTWAYYWLSGTCLPHIDSASRSAPTMPESSLMSA</sequence>
<dbReference type="EMBL" id="JABSTU010000003">
    <property type="protein sequence ID" value="KAH8034837.1"/>
    <property type="molecule type" value="Genomic_DNA"/>
</dbReference>
<reference evidence="1" key="1">
    <citation type="journal article" date="2020" name="Cell">
        <title>Large-Scale Comparative Analyses of Tick Genomes Elucidate Their Genetic Diversity and Vector Capacities.</title>
        <authorList>
            <consortium name="Tick Genome and Microbiome Consortium (TIGMIC)"/>
            <person name="Jia N."/>
            <person name="Wang J."/>
            <person name="Shi W."/>
            <person name="Du L."/>
            <person name="Sun Y."/>
            <person name="Zhan W."/>
            <person name="Jiang J.F."/>
            <person name="Wang Q."/>
            <person name="Zhang B."/>
            <person name="Ji P."/>
            <person name="Bell-Sakyi L."/>
            <person name="Cui X.M."/>
            <person name="Yuan T.T."/>
            <person name="Jiang B.G."/>
            <person name="Yang W.F."/>
            <person name="Lam T.T."/>
            <person name="Chang Q.C."/>
            <person name="Ding S.J."/>
            <person name="Wang X.J."/>
            <person name="Zhu J.G."/>
            <person name="Ruan X.D."/>
            <person name="Zhao L."/>
            <person name="Wei J.T."/>
            <person name="Ye R.Z."/>
            <person name="Que T.C."/>
            <person name="Du C.H."/>
            <person name="Zhou Y.H."/>
            <person name="Cheng J.X."/>
            <person name="Dai P.F."/>
            <person name="Guo W.B."/>
            <person name="Han X.H."/>
            <person name="Huang E.J."/>
            <person name="Li L.F."/>
            <person name="Wei W."/>
            <person name="Gao Y.C."/>
            <person name="Liu J.Z."/>
            <person name="Shao H.Z."/>
            <person name="Wang X."/>
            <person name="Wang C.C."/>
            <person name="Yang T.C."/>
            <person name="Huo Q.B."/>
            <person name="Li W."/>
            <person name="Chen H.Y."/>
            <person name="Chen S.E."/>
            <person name="Zhou L.G."/>
            <person name="Ni X.B."/>
            <person name="Tian J.H."/>
            <person name="Sheng Y."/>
            <person name="Liu T."/>
            <person name="Pan Y.S."/>
            <person name="Xia L.Y."/>
            <person name="Li J."/>
            <person name="Zhao F."/>
            <person name="Cao W.C."/>
        </authorList>
    </citation>
    <scope>NUCLEOTIDE SEQUENCE</scope>
    <source>
        <strain evidence="1">Rmic-2018</strain>
    </source>
</reference>
<dbReference type="Gene3D" id="3.80.10.10">
    <property type="entry name" value="Ribonuclease Inhibitor"/>
    <property type="match status" value="1"/>
</dbReference>
<keyword evidence="2" id="KW-1185">Reference proteome</keyword>
<dbReference type="VEuPathDB" id="VectorBase:LOC119181057"/>
<dbReference type="SUPFAM" id="SSF52058">
    <property type="entry name" value="L domain-like"/>
    <property type="match status" value="1"/>
</dbReference>
<dbReference type="InterPro" id="IPR032675">
    <property type="entry name" value="LRR_dom_sf"/>
</dbReference>
<name>A0A9J6EL45_RHIMP</name>
<dbReference type="AlphaFoldDB" id="A0A9J6EL45"/>
<comment type="caution">
    <text evidence="1">The sequence shown here is derived from an EMBL/GenBank/DDBJ whole genome shotgun (WGS) entry which is preliminary data.</text>
</comment>
<proteinExistence type="predicted"/>
<accession>A0A9J6EL45</accession>
<gene>
    <name evidence="1" type="ORF">HPB51_003124</name>
</gene>
<organism evidence="1 2">
    <name type="scientific">Rhipicephalus microplus</name>
    <name type="common">Cattle tick</name>
    <name type="synonym">Boophilus microplus</name>
    <dbReference type="NCBI Taxonomy" id="6941"/>
    <lineage>
        <taxon>Eukaryota</taxon>
        <taxon>Metazoa</taxon>
        <taxon>Ecdysozoa</taxon>
        <taxon>Arthropoda</taxon>
        <taxon>Chelicerata</taxon>
        <taxon>Arachnida</taxon>
        <taxon>Acari</taxon>
        <taxon>Parasitiformes</taxon>
        <taxon>Ixodida</taxon>
        <taxon>Ixodoidea</taxon>
        <taxon>Ixodidae</taxon>
        <taxon>Rhipicephalinae</taxon>
        <taxon>Rhipicephalus</taxon>
        <taxon>Boophilus</taxon>
    </lineage>
</organism>
<reference evidence="1" key="2">
    <citation type="submission" date="2021-09" db="EMBL/GenBank/DDBJ databases">
        <authorList>
            <person name="Jia N."/>
            <person name="Wang J."/>
            <person name="Shi W."/>
            <person name="Du L."/>
            <person name="Sun Y."/>
            <person name="Zhan W."/>
            <person name="Jiang J."/>
            <person name="Wang Q."/>
            <person name="Zhang B."/>
            <person name="Ji P."/>
            <person name="Sakyi L.B."/>
            <person name="Cui X."/>
            <person name="Yuan T."/>
            <person name="Jiang B."/>
            <person name="Yang W."/>
            <person name="Lam T.T.-Y."/>
            <person name="Chang Q."/>
            <person name="Ding S."/>
            <person name="Wang X."/>
            <person name="Zhu J."/>
            <person name="Ruan X."/>
            <person name="Zhao L."/>
            <person name="Wei J."/>
            <person name="Que T."/>
            <person name="Du C."/>
            <person name="Cheng J."/>
            <person name="Dai P."/>
            <person name="Han X."/>
            <person name="Huang E."/>
            <person name="Gao Y."/>
            <person name="Liu J."/>
            <person name="Shao H."/>
            <person name="Ye R."/>
            <person name="Li L."/>
            <person name="Wei W."/>
            <person name="Wang X."/>
            <person name="Wang C."/>
            <person name="Huo Q."/>
            <person name="Li W."/>
            <person name="Guo W."/>
            <person name="Chen H."/>
            <person name="Chen S."/>
            <person name="Zhou L."/>
            <person name="Zhou L."/>
            <person name="Ni X."/>
            <person name="Tian J."/>
            <person name="Zhou Y."/>
            <person name="Sheng Y."/>
            <person name="Liu T."/>
            <person name="Pan Y."/>
            <person name="Xia L."/>
            <person name="Li J."/>
            <person name="Zhao F."/>
            <person name="Cao W."/>
        </authorList>
    </citation>
    <scope>NUCLEOTIDE SEQUENCE</scope>
    <source>
        <strain evidence="1">Rmic-2018</strain>
        <tissue evidence="1">Larvae</tissue>
    </source>
</reference>
<protein>
    <submittedName>
        <fullName evidence="1">Uncharacterized protein</fullName>
    </submittedName>
</protein>
<dbReference type="Proteomes" id="UP000821866">
    <property type="component" value="Chromosome 11"/>
</dbReference>
<evidence type="ECO:0000313" key="2">
    <source>
        <dbReference type="Proteomes" id="UP000821866"/>
    </source>
</evidence>
<evidence type="ECO:0000313" key="1">
    <source>
        <dbReference type="EMBL" id="KAH8034837.1"/>
    </source>
</evidence>